<evidence type="ECO:0000313" key="2">
    <source>
        <dbReference type="EMBL" id="KAL1582541.1"/>
    </source>
</evidence>
<evidence type="ECO:0000313" key="3">
    <source>
        <dbReference type="Proteomes" id="UP000803884"/>
    </source>
</evidence>
<gene>
    <name evidence="2" type="ORF">WHR41_08694</name>
</gene>
<feature type="compositionally biased region" description="Low complexity" evidence="1">
    <location>
        <begin position="413"/>
        <end position="429"/>
    </location>
</feature>
<sequence>MPEQRSSSAVRNLRTLFENKANQDNDDDARGRSPSGRFNAADANGRPLSKVRASFINVQHPIMDPAASSPPKHEPTSHAKRASAFEARTQSFTSNDIPADAISALKKEISNERERRSSDPNIVDTEGAMESVASTPAVEVREDQAMGVIDHAASKLSEMELPPPDEEDENKAKAQTEPKEQESTQTSHDKNVLAENEPPANPDKPVTGVEEERGSMKPALPDNENAVSGGEALPPVAEDLRPHNKTNETTPAKSHLVPQSTAKATPQAKTAPQKSVSKPAQNVQSAPTEAPPASTTSPRKATGDKPGPLNSTPPRKTPDASLKSPPSNPKSPSSSKSPLSPIGGPKQPMDRKSSRSSLTAPTAASSARGRRESNTVKPAAKPQPRETTKPINLPSHLTAPTAASRARHEPDTTSKPATTSRPSTTATRAPPKPQVSTSKPAARSSTASARTSTAARPDSRTSGPAPRKSTASSAVPDSSFLERMMRPTASSAQKSHDRVASEPKSPPRRTKSVAKKPAAAAGASASARVNGAAKPAARAGAATKPVKEVEEKAGVEEAQVQLNGKGAEETEIPDVPVPAEEVKAAETEPQPEPELEKEKVVENGGAATPQHVAAGEGDGEEKTAPALESTPAFGGDGIR</sequence>
<feature type="compositionally biased region" description="Polar residues" evidence="1">
    <location>
        <begin position="1"/>
        <end position="10"/>
    </location>
</feature>
<protein>
    <submittedName>
        <fullName evidence="2">Uncharacterized protein</fullName>
    </submittedName>
</protein>
<feature type="compositionally biased region" description="Low complexity" evidence="1">
    <location>
        <begin position="515"/>
        <end position="544"/>
    </location>
</feature>
<proteinExistence type="predicted"/>
<dbReference type="EMBL" id="JAAQHG020000048">
    <property type="protein sequence ID" value="KAL1582541.1"/>
    <property type="molecule type" value="Genomic_DNA"/>
</dbReference>
<dbReference type="AlphaFoldDB" id="A0AB34KEG5"/>
<feature type="compositionally biased region" description="Low complexity" evidence="1">
    <location>
        <begin position="261"/>
        <end position="274"/>
    </location>
</feature>
<feature type="compositionally biased region" description="Low complexity" evidence="1">
    <location>
        <begin position="321"/>
        <end position="341"/>
    </location>
</feature>
<keyword evidence="3" id="KW-1185">Reference proteome</keyword>
<feature type="compositionally biased region" description="Basic and acidic residues" evidence="1">
    <location>
        <begin position="545"/>
        <end position="555"/>
    </location>
</feature>
<accession>A0AB34KEG5</accession>
<organism evidence="2 3">
    <name type="scientific">Cladosporium halotolerans</name>
    <dbReference type="NCBI Taxonomy" id="1052096"/>
    <lineage>
        <taxon>Eukaryota</taxon>
        <taxon>Fungi</taxon>
        <taxon>Dikarya</taxon>
        <taxon>Ascomycota</taxon>
        <taxon>Pezizomycotina</taxon>
        <taxon>Dothideomycetes</taxon>
        <taxon>Dothideomycetidae</taxon>
        <taxon>Cladosporiales</taxon>
        <taxon>Cladosporiaceae</taxon>
        <taxon>Cladosporium</taxon>
    </lineage>
</organism>
<feature type="compositionally biased region" description="Polar residues" evidence="1">
    <location>
        <begin position="247"/>
        <end position="260"/>
    </location>
</feature>
<name>A0AB34KEG5_9PEZI</name>
<feature type="compositionally biased region" description="Basic and acidic residues" evidence="1">
    <location>
        <begin position="170"/>
        <end position="192"/>
    </location>
</feature>
<evidence type="ECO:0000256" key="1">
    <source>
        <dbReference type="SAM" id="MobiDB-lite"/>
    </source>
</evidence>
<feature type="compositionally biased region" description="Low complexity" evidence="1">
    <location>
        <begin position="355"/>
        <end position="367"/>
    </location>
</feature>
<feature type="compositionally biased region" description="Low complexity" evidence="1">
    <location>
        <begin position="436"/>
        <end position="462"/>
    </location>
</feature>
<feature type="region of interest" description="Disordered" evidence="1">
    <location>
        <begin position="1"/>
        <end position="639"/>
    </location>
</feature>
<feature type="compositionally biased region" description="Basic and acidic residues" evidence="1">
    <location>
        <begin position="105"/>
        <end position="118"/>
    </location>
</feature>
<dbReference type="Proteomes" id="UP000803884">
    <property type="component" value="Unassembled WGS sequence"/>
</dbReference>
<feature type="compositionally biased region" description="Low complexity" evidence="1">
    <location>
        <begin position="285"/>
        <end position="298"/>
    </location>
</feature>
<comment type="caution">
    <text evidence="2">The sequence shown here is derived from an EMBL/GenBank/DDBJ whole genome shotgun (WGS) entry which is preliminary data.</text>
</comment>
<reference evidence="2 3" key="1">
    <citation type="journal article" date="2020" name="Microbiol. Resour. Announc.">
        <title>Draft Genome Sequence of a Cladosporium Species Isolated from the Mesophotic Ascidian Didemnum maculosum.</title>
        <authorList>
            <person name="Gioti A."/>
            <person name="Siaperas R."/>
            <person name="Nikolaivits E."/>
            <person name="Le Goff G."/>
            <person name="Ouazzani J."/>
            <person name="Kotoulas G."/>
            <person name="Topakas E."/>
        </authorList>
    </citation>
    <scope>NUCLEOTIDE SEQUENCE [LARGE SCALE GENOMIC DNA]</scope>
    <source>
        <strain evidence="2 3">TM138-S3</strain>
    </source>
</reference>
<dbReference type="GeneID" id="96010136"/>
<feature type="compositionally biased region" description="Polar residues" evidence="1">
    <location>
        <begin position="275"/>
        <end position="284"/>
    </location>
</feature>
<dbReference type="RefSeq" id="XP_069225648.1">
    <property type="nucleotide sequence ID" value="XM_069377298.1"/>
</dbReference>